<gene>
    <name evidence="2" type="ORF">COLO4_32739</name>
</gene>
<sequence length="298" mass="31521">MKREGRHSPTPKNRLVRESTLVFSAGIAPEEKPRSPVNGEGSSRVRSKAAASPFRRLRLEGGCDRREGKQALPASSVVGDTDSVLQEVGRRFQNHVDSLILHGWKVAREVGAEDGFCEIISEFRGKVDVVDQNVLSGEGSQHPEKKGELLTGGLSATVVPRNMQFEAKRDCGQMVVASNKEDAVPGNLVMDTVGLRGTSGPETIIPGVGPYMGQLEGNDGAVRNGQGLKCGGPILGRSELRIGEVGQSDLGIGTVGKEVRLGHGVEGTVGLKVINKGGDLGPKKMGGGSCYYRGPVFN</sequence>
<protein>
    <submittedName>
        <fullName evidence="2">Uncharacterized protein</fullName>
    </submittedName>
</protein>
<evidence type="ECO:0000313" key="2">
    <source>
        <dbReference type="EMBL" id="OMO63065.1"/>
    </source>
</evidence>
<dbReference type="AlphaFoldDB" id="A0A1R3GY78"/>
<comment type="caution">
    <text evidence="2">The sequence shown here is derived from an EMBL/GenBank/DDBJ whole genome shotgun (WGS) entry which is preliminary data.</text>
</comment>
<dbReference type="EMBL" id="AWUE01021194">
    <property type="protein sequence ID" value="OMO63065.1"/>
    <property type="molecule type" value="Genomic_DNA"/>
</dbReference>
<dbReference type="Proteomes" id="UP000187203">
    <property type="component" value="Unassembled WGS sequence"/>
</dbReference>
<name>A0A1R3GY78_9ROSI</name>
<organism evidence="2 3">
    <name type="scientific">Corchorus olitorius</name>
    <dbReference type="NCBI Taxonomy" id="93759"/>
    <lineage>
        <taxon>Eukaryota</taxon>
        <taxon>Viridiplantae</taxon>
        <taxon>Streptophyta</taxon>
        <taxon>Embryophyta</taxon>
        <taxon>Tracheophyta</taxon>
        <taxon>Spermatophyta</taxon>
        <taxon>Magnoliopsida</taxon>
        <taxon>eudicotyledons</taxon>
        <taxon>Gunneridae</taxon>
        <taxon>Pentapetalae</taxon>
        <taxon>rosids</taxon>
        <taxon>malvids</taxon>
        <taxon>Malvales</taxon>
        <taxon>Malvaceae</taxon>
        <taxon>Grewioideae</taxon>
        <taxon>Apeibeae</taxon>
        <taxon>Corchorus</taxon>
    </lineage>
</organism>
<evidence type="ECO:0000313" key="3">
    <source>
        <dbReference type="Proteomes" id="UP000187203"/>
    </source>
</evidence>
<evidence type="ECO:0000256" key="1">
    <source>
        <dbReference type="SAM" id="MobiDB-lite"/>
    </source>
</evidence>
<feature type="region of interest" description="Disordered" evidence="1">
    <location>
        <begin position="25"/>
        <end position="52"/>
    </location>
</feature>
<reference evidence="3" key="1">
    <citation type="submission" date="2013-09" db="EMBL/GenBank/DDBJ databases">
        <title>Corchorus olitorius genome sequencing.</title>
        <authorList>
            <person name="Alam M."/>
            <person name="Haque M.S."/>
            <person name="Islam M.S."/>
            <person name="Emdad E.M."/>
            <person name="Islam M.M."/>
            <person name="Ahmed B."/>
            <person name="Halim A."/>
            <person name="Hossen Q.M.M."/>
            <person name="Hossain M.Z."/>
            <person name="Ahmed R."/>
            <person name="Khan M.M."/>
            <person name="Islam R."/>
            <person name="Rashid M.M."/>
            <person name="Khan S.A."/>
            <person name="Rahman M.S."/>
            <person name="Alam M."/>
            <person name="Yahiya A.S."/>
            <person name="Khan M.S."/>
            <person name="Azam M.S."/>
            <person name="Haque T."/>
            <person name="Lashkar M.Z.H."/>
            <person name="Akhand A.I."/>
            <person name="Morshed G."/>
            <person name="Roy S."/>
            <person name="Uddin K.S."/>
            <person name="Rabeya T."/>
            <person name="Hossain A.S."/>
            <person name="Chowdhury A."/>
            <person name="Snigdha A.R."/>
            <person name="Mortoza M.S."/>
            <person name="Matin S.A."/>
            <person name="Hoque S.M.E."/>
            <person name="Islam M.K."/>
            <person name="Roy D.K."/>
            <person name="Haider R."/>
            <person name="Moosa M.M."/>
            <person name="Elias S.M."/>
            <person name="Hasan A.M."/>
            <person name="Jahan S."/>
            <person name="Shafiuddin M."/>
            <person name="Mahmood N."/>
            <person name="Shommy N.S."/>
        </authorList>
    </citation>
    <scope>NUCLEOTIDE SEQUENCE [LARGE SCALE GENOMIC DNA]</scope>
    <source>
        <strain evidence="3">cv. O-4</strain>
    </source>
</reference>
<keyword evidence="3" id="KW-1185">Reference proteome</keyword>
<accession>A0A1R3GY78</accession>
<proteinExistence type="predicted"/>